<dbReference type="Pfam" id="PF12833">
    <property type="entry name" value="HTH_18"/>
    <property type="match status" value="1"/>
</dbReference>
<dbReference type="Gene3D" id="1.10.10.60">
    <property type="entry name" value="Homeodomain-like"/>
    <property type="match status" value="2"/>
</dbReference>
<accession>A0A7K1KU28</accession>
<reference evidence="5 6" key="1">
    <citation type="submission" date="2019-11" db="EMBL/GenBank/DDBJ databases">
        <authorList>
            <person name="Cao P."/>
        </authorList>
    </citation>
    <scope>NUCLEOTIDE SEQUENCE [LARGE SCALE GENOMIC DNA]</scope>
    <source>
        <strain evidence="5 6">NEAU-AAG5</strain>
    </source>
</reference>
<dbReference type="PANTHER" id="PTHR46796">
    <property type="entry name" value="HTH-TYPE TRANSCRIPTIONAL ACTIVATOR RHAS-RELATED"/>
    <property type="match status" value="1"/>
</dbReference>
<evidence type="ECO:0000313" key="6">
    <source>
        <dbReference type="Proteomes" id="UP000432015"/>
    </source>
</evidence>
<dbReference type="SMART" id="SM00342">
    <property type="entry name" value="HTH_ARAC"/>
    <property type="match status" value="1"/>
</dbReference>
<gene>
    <name evidence="5" type="ORF">GNZ18_02690</name>
</gene>
<keyword evidence="2" id="KW-0238">DNA-binding</keyword>
<evidence type="ECO:0000313" key="5">
    <source>
        <dbReference type="EMBL" id="MUN35507.1"/>
    </source>
</evidence>
<feature type="domain" description="HTH araC/xylS-type" evidence="4">
    <location>
        <begin position="245"/>
        <end position="346"/>
    </location>
</feature>
<evidence type="ECO:0000256" key="3">
    <source>
        <dbReference type="ARBA" id="ARBA00023163"/>
    </source>
</evidence>
<sequence>MRLYEEGRPRLGRFRRLHTGKVITSMLNRKSAGEWCRGGIRLSGPLLCESVGGAEVIEGLGRVAAVCRETLGGGPRIRRPLAEGSSLDIVEITCCDDRRSFRPPVLVSGPKAGVTRMLLVRSGGFLARVNGREEFTDPVTGFVLRQGDEVAFAHPAHTRDISTMLDLGLDVYGDVCGDLLPPAQNPVVPVTAALDLAHRRLVSACRAGIDGFEVAERVHHLLTTVPTPHTPARTGRRAATVQAHRRLVDHTRAVLIDGPLTVSLEELGRQVGCSPFHLSRVFHQVTGQTLNRYRNQLRVRAVAEDLAGGHSSLRTLAATYGFADQAHLTRVFRQHTGQVPSAVRAMLRPAGPGERI</sequence>
<dbReference type="GO" id="GO:0043565">
    <property type="term" value="F:sequence-specific DNA binding"/>
    <property type="evidence" value="ECO:0007669"/>
    <property type="project" value="InterPro"/>
</dbReference>
<keyword evidence="1" id="KW-0805">Transcription regulation</keyword>
<dbReference type="InterPro" id="IPR009057">
    <property type="entry name" value="Homeodomain-like_sf"/>
</dbReference>
<dbReference type="InterPro" id="IPR050204">
    <property type="entry name" value="AraC_XylS_family_regulators"/>
</dbReference>
<evidence type="ECO:0000256" key="2">
    <source>
        <dbReference type="ARBA" id="ARBA00023125"/>
    </source>
</evidence>
<dbReference type="PROSITE" id="PS01124">
    <property type="entry name" value="HTH_ARAC_FAMILY_2"/>
    <property type="match status" value="1"/>
</dbReference>
<proteinExistence type="predicted"/>
<dbReference type="Proteomes" id="UP000432015">
    <property type="component" value="Unassembled WGS sequence"/>
</dbReference>
<dbReference type="SUPFAM" id="SSF46689">
    <property type="entry name" value="Homeodomain-like"/>
    <property type="match status" value="2"/>
</dbReference>
<keyword evidence="6" id="KW-1185">Reference proteome</keyword>
<organism evidence="5 6">
    <name type="scientific">Actinomadura litoris</name>
    <dbReference type="NCBI Taxonomy" id="2678616"/>
    <lineage>
        <taxon>Bacteria</taxon>
        <taxon>Bacillati</taxon>
        <taxon>Actinomycetota</taxon>
        <taxon>Actinomycetes</taxon>
        <taxon>Streptosporangiales</taxon>
        <taxon>Thermomonosporaceae</taxon>
        <taxon>Actinomadura</taxon>
    </lineage>
</organism>
<dbReference type="AlphaFoldDB" id="A0A7K1KU28"/>
<evidence type="ECO:0000259" key="4">
    <source>
        <dbReference type="PROSITE" id="PS01124"/>
    </source>
</evidence>
<dbReference type="InterPro" id="IPR018060">
    <property type="entry name" value="HTH_AraC"/>
</dbReference>
<dbReference type="GO" id="GO:0003700">
    <property type="term" value="F:DNA-binding transcription factor activity"/>
    <property type="evidence" value="ECO:0007669"/>
    <property type="project" value="InterPro"/>
</dbReference>
<name>A0A7K1KU28_9ACTN</name>
<evidence type="ECO:0000256" key="1">
    <source>
        <dbReference type="ARBA" id="ARBA00023015"/>
    </source>
</evidence>
<keyword evidence="3" id="KW-0804">Transcription</keyword>
<protein>
    <submittedName>
        <fullName evidence="5">Helix-turn-helix domain-containing protein</fullName>
    </submittedName>
</protein>
<dbReference type="EMBL" id="WOFH01000001">
    <property type="protein sequence ID" value="MUN35507.1"/>
    <property type="molecule type" value="Genomic_DNA"/>
</dbReference>
<comment type="caution">
    <text evidence="5">The sequence shown here is derived from an EMBL/GenBank/DDBJ whole genome shotgun (WGS) entry which is preliminary data.</text>
</comment>